<reference evidence="3 4" key="1">
    <citation type="journal article" date="2018" name="Aquat. Microb. Ecol.">
        <title>Gammaproteobacterial methanotrophs dominate.</title>
        <authorList>
            <person name="Rissanen A.J."/>
            <person name="Saarenheimo J."/>
            <person name="Tiirola M."/>
            <person name="Peura S."/>
            <person name="Aalto S.L."/>
            <person name="Karvinen A."/>
            <person name="Nykanen H."/>
        </authorList>
    </citation>
    <scope>NUCLEOTIDE SEQUENCE [LARGE SCALE GENOMIC DNA]</scope>
    <source>
        <strain evidence="3">AMbin10</strain>
    </source>
</reference>
<accession>A0A2W4QRP7</accession>
<proteinExistence type="inferred from homology"/>
<dbReference type="PANTHER" id="PTHR37525">
    <property type="entry name" value="UPF0175 PROTEIN SSL1255"/>
    <property type="match status" value="1"/>
</dbReference>
<organism evidence="3 4">
    <name type="scientific">Candidatus Methylumidiphilus alinenensis</name>
    <dbReference type="NCBI Taxonomy" id="2202197"/>
    <lineage>
        <taxon>Bacteria</taxon>
        <taxon>Pseudomonadati</taxon>
        <taxon>Pseudomonadota</taxon>
        <taxon>Gammaproteobacteria</taxon>
        <taxon>Methylococcales</taxon>
        <taxon>Candidatus Methylumidiphilus</taxon>
    </lineage>
</organism>
<dbReference type="InterPro" id="IPR005368">
    <property type="entry name" value="UPF0175"/>
</dbReference>
<evidence type="ECO:0000313" key="3">
    <source>
        <dbReference type="EMBL" id="PZN74612.1"/>
    </source>
</evidence>
<dbReference type="Pfam" id="PF03683">
    <property type="entry name" value="UPF0175"/>
    <property type="match status" value="1"/>
</dbReference>
<protein>
    <submittedName>
        <fullName evidence="3">Uncharacterized protein</fullName>
    </submittedName>
</protein>
<sequence length="97" mass="11020">MSNLMTVEYPDTLPDALHMSRSEFEREARLAMAVKLFETGKLTSGQAARLATMPRVDFLYELGRFGVSPIQMEPDELEEDVNSAMKAYDRHQQQSGH</sequence>
<comment type="caution">
    <text evidence="3">The sequence shown here is derived from an EMBL/GenBank/DDBJ whole genome shotgun (WGS) entry which is preliminary data.</text>
</comment>
<name>A0A2W4QRP7_9GAMM</name>
<dbReference type="Proteomes" id="UP000249396">
    <property type="component" value="Unassembled WGS sequence"/>
</dbReference>
<evidence type="ECO:0000256" key="2">
    <source>
        <dbReference type="SAM" id="MobiDB-lite"/>
    </source>
</evidence>
<feature type="compositionally biased region" description="Basic and acidic residues" evidence="2">
    <location>
        <begin position="87"/>
        <end position="97"/>
    </location>
</feature>
<dbReference type="PANTHER" id="PTHR37525:SF1">
    <property type="entry name" value="UPF0175 PROTEIN SSL1255"/>
    <property type="match status" value="1"/>
</dbReference>
<gene>
    <name evidence="3" type="ORF">DM484_20840</name>
</gene>
<feature type="region of interest" description="Disordered" evidence="2">
    <location>
        <begin position="76"/>
        <end position="97"/>
    </location>
</feature>
<dbReference type="AlphaFoldDB" id="A0A2W4QRP7"/>
<dbReference type="InterPro" id="IPR052264">
    <property type="entry name" value="UPF0175_domain"/>
</dbReference>
<comment type="similarity">
    <text evidence="1">Belongs to the UPF0175 family.</text>
</comment>
<evidence type="ECO:0000313" key="4">
    <source>
        <dbReference type="Proteomes" id="UP000249396"/>
    </source>
</evidence>
<evidence type="ECO:0000256" key="1">
    <source>
        <dbReference type="ARBA" id="ARBA00005651"/>
    </source>
</evidence>
<dbReference type="EMBL" id="QJPH01000418">
    <property type="protein sequence ID" value="PZN74612.1"/>
    <property type="molecule type" value="Genomic_DNA"/>
</dbReference>